<evidence type="ECO:0000313" key="2">
    <source>
        <dbReference type="Proteomes" id="UP001595660"/>
    </source>
</evidence>
<protein>
    <submittedName>
        <fullName evidence="1">Uncharacterized protein</fullName>
    </submittedName>
</protein>
<keyword evidence="2" id="KW-1185">Reference proteome</keyword>
<accession>A0ABD5NBQ1</accession>
<gene>
    <name evidence="1" type="ORF">ACFOKC_02340</name>
</gene>
<sequence length="104" mass="11793">MADTTWPELGGKQIRTGDGTWEFSGEVDVRDSGNVLAVEATRVDEAKRPTARLYFDVENPPDSLNPGALGEHFDRVEWEGNDPRLVVKTTGRTYRYEFNRLAYD</sequence>
<proteinExistence type="predicted"/>
<name>A0ABD5NBQ1_9EURY</name>
<reference evidence="1 2" key="1">
    <citation type="journal article" date="2019" name="Int. J. Syst. Evol. Microbiol.">
        <title>The Global Catalogue of Microorganisms (GCM) 10K type strain sequencing project: providing services to taxonomists for standard genome sequencing and annotation.</title>
        <authorList>
            <consortium name="The Broad Institute Genomics Platform"/>
            <consortium name="The Broad Institute Genome Sequencing Center for Infectious Disease"/>
            <person name="Wu L."/>
            <person name="Ma J."/>
        </authorList>
    </citation>
    <scope>NUCLEOTIDE SEQUENCE [LARGE SCALE GENOMIC DNA]</scope>
    <source>
        <strain evidence="1 2">CGMCC 1.12562</strain>
    </source>
</reference>
<dbReference type="AlphaFoldDB" id="A0ABD5NBQ1"/>
<dbReference type="Proteomes" id="UP001595660">
    <property type="component" value="Unassembled WGS sequence"/>
</dbReference>
<organism evidence="1 2">
    <name type="scientific">Halobacterium litoreum</name>
    <dbReference type="NCBI Taxonomy" id="2039234"/>
    <lineage>
        <taxon>Archaea</taxon>
        <taxon>Methanobacteriati</taxon>
        <taxon>Methanobacteriota</taxon>
        <taxon>Stenosarchaea group</taxon>
        <taxon>Halobacteria</taxon>
        <taxon>Halobacteriales</taxon>
        <taxon>Halobacteriaceae</taxon>
        <taxon>Halobacterium</taxon>
    </lineage>
</organism>
<dbReference type="GeneID" id="69117532"/>
<evidence type="ECO:0000313" key="1">
    <source>
        <dbReference type="EMBL" id="MFC3476557.1"/>
    </source>
</evidence>
<dbReference type="EMBL" id="JBHRWN010000002">
    <property type="protein sequence ID" value="MFC3476557.1"/>
    <property type="molecule type" value="Genomic_DNA"/>
</dbReference>
<comment type="caution">
    <text evidence="1">The sequence shown here is derived from an EMBL/GenBank/DDBJ whole genome shotgun (WGS) entry which is preliminary data.</text>
</comment>
<dbReference type="RefSeq" id="WP_232572296.1">
    <property type="nucleotide sequence ID" value="NZ_CP089466.1"/>
</dbReference>